<protein>
    <submittedName>
        <fullName evidence="1">Uncharacterized protein</fullName>
    </submittedName>
</protein>
<organism evidence="1">
    <name type="scientific">Anopheles atroparvus</name>
    <name type="common">European mosquito</name>
    <dbReference type="NCBI Taxonomy" id="41427"/>
    <lineage>
        <taxon>Eukaryota</taxon>
        <taxon>Metazoa</taxon>
        <taxon>Ecdysozoa</taxon>
        <taxon>Arthropoda</taxon>
        <taxon>Hexapoda</taxon>
        <taxon>Insecta</taxon>
        <taxon>Pterygota</taxon>
        <taxon>Neoptera</taxon>
        <taxon>Endopterygota</taxon>
        <taxon>Diptera</taxon>
        <taxon>Nematocera</taxon>
        <taxon>Culicoidea</taxon>
        <taxon>Culicidae</taxon>
        <taxon>Anophelinae</taxon>
        <taxon>Anopheles</taxon>
    </lineage>
</organism>
<reference evidence="1" key="1">
    <citation type="submission" date="2022-08" db="UniProtKB">
        <authorList>
            <consortium name="EnsemblMetazoa"/>
        </authorList>
    </citation>
    <scope>IDENTIFICATION</scope>
    <source>
        <strain evidence="1">EBRO</strain>
    </source>
</reference>
<sequence length="128" mass="14489">MFAISGSVGSYARAATSVNSSSSGSSHIPAYGFVQTEGFMFKRRKIIIHVPVKVNKQKHVHTEVKTVHHHHKPTVIKEEKIVKQEVHKPVVIKEEVEHEHFHHHYKHDHPTFEFDGHDSNGFGSGLNS</sequence>
<evidence type="ECO:0000313" key="1">
    <source>
        <dbReference type="EnsemblMetazoa" id="AATE004596-PA.1"/>
    </source>
</evidence>
<accession>A0A182ISE5</accession>
<dbReference type="VEuPathDB" id="VectorBase:AATE004596"/>
<proteinExistence type="predicted"/>
<dbReference type="AlphaFoldDB" id="A0A182ISE5"/>
<dbReference type="EnsemblMetazoa" id="AATE004596-RA">
    <property type="protein sequence ID" value="AATE004596-PA.1"/>
    <property type="gene ID" value="AATE004596"/>
</dbReference>
<name>A0A182ISE5_ANOAO</name>